<proteinExistence type="predicted"/>
<dbReference type="InterPro" id="IPR043917">
    <property type="entry name" value="DUF5753"/>
</dbReference>
<reference evidence="2 3" key="1">
    <citation type="submission" date="2024-06" db="EMBL/GenBank/DDBJ databases">
        <title>The Natural Products Discovery Center: Release of the First 8490 Sequenced Strains for Exploring Actinobacteria Biosynthetic Diversity.</title>
        <authorList>
            <person name="Kalkreuter E."/>
            <person name="Kautsar S.A."/>
            <person name="Yang D."/>
            <person name="Bader C.D."/>
            <person name="Teijaro C.N."/>
            <person name="Fluegel L."/>
            <person name="Davis C.M."/>
            <person name="Simpson J.R."/>
            <person name="Lauterbach L."/>
            <person name="Steele A.D."/>
            <person name="Gui C."/>
            <person name="Meng S."/>
            <person name="Li G."/>
            <person name="Viehrig K."/>
            <person name="Ye F."/>
            <person name="Su P."/>
            <person name="Kiefer A.F."/>
            <person name="Nichols A."/>
            <person name="Cepeda A.J."/>
            <person name="Yan W."/>
            <person name="Fan B."/>
            <person name="Jiang Y."/>
            <person name="Adhikari A."/>
            <person name="Zheng C.-J."/>
            <person name="Schuster L."/>
            <person name="Cowan T.M."/>
            <person name="Smanski M.J."/>
            <person name="Chevrette M.G."/>
            <person name="De Carvalho L.P.S."/>
            <person name="Shen B."/>
        </authorList>
    </citation>
    <scope>NUCLEOTIDE SEQUENCE [LARGE SCALE GENOMIC DNA]</scope>
    <source>
        <strain evidence="2 3">NPDC000837</strain>
    </source>
</reference>
<dbReference type="Pfam" id="PF13560">
    <property type="entry name" value="HTH_31"/>
    <property type="match status" value="1"/>
</dbReference>
<name>A0ABV1UWD0_9ACTN</name>
<gene>
    <name evidence="2" type="ORF">ABT276_15355</name>
</gene>
<dbReference type="RefSeq" id="WP_351976478.1">
    <property type="nucleotide sequence ID" value="NZ_JBEPBX010000012.1"/>
</dbReference>
<dbReference type="InterPro" id="IPR001387">
    <property type="entry name" value="Cro/C1-type_HTH"/>
</dbReference>
<dbReference type="SMART" id="SM00530">
    <property type="entry name" value="HTH_XRE"/>
    <property type="match status" value="1"/>
</dbReference>
<keyword evidence="3" id="KW-1185">Reference proteome</keyword>
<dbReference type="Proteomes" id="UP001445472">
    <property type="component" value="Unassembled WGS sequence"/>
</dbReference>
<accession>A0ABV1UWD0</accession>
<dbReference type="Pfam" id="PF19054">
    <property type="entry name" value="DUF5753"/>
    <property type="match status" value="1"/>
</dbReference>
<dbReference type="CDD" id="cd00093">
    <property type="entry name" value="HTH_XRE"/>
    <property type="match status" value="1"/>
</dbReference>
<dbReference type="InterPro" id="IPR010982">
    <property type="entry name" value="Lambda_DNA-bd_dom_sf"/>
</dbReference>
<dbReference type="EMBL" id="JBEPBX010000012">
    <property type="protein sequence ID" value="MER6614720.1"/>
    <property type="molecule type" value="Genomic_DNA"/>
</dbReference>
<sequence>MAGRAAPTARRLRVASELRKLREKSGMSSTRAAELLGVGQGQLSNVETGRFGVSASRVRALADIYACTDDAFVNALAAMAEDRSRGWWEEYRDILPGALLDLAELEHHGTLLRTAHTAHIPGLLQTPEHAREIYRQAIPELPPPGIEHRISHRMKRQAVLYRTDPTPYQGTVHEAALRMQFGGPKVARAQLEHLLTMGELEHVTIRVIPFEAGSYPGSGQSINYVHGPVPELDTVQLDQSHGAAFVDGTNELAQYRAIFARLQTLALGPEESRDLIHKLAQSL</sequence>
<evidence type="ECO:0000259" key="1">
    <source>
        <dbReference type="PROSITE" id="PS50943"/>
    </source>
</evidence>
<dbReference type="PROSITE" id="PS50943">
    <property type="entry name" value="HTH_CROC1"/>
    <property type="match status" value="1"/>
</dbReference>
<organism evidence="2 3">
    <name type="scientific">Streptomyces xantholiticus</name>
    <dbReference type="NCBI Taxonomy" id="68285"/>
    <lineage>
        <taxon>Bacteria</taxon>
        <taxon>Bacillati</taxon>
        <taxon>Actinomycetota</taxon>
        <taxon>Actinomycetes</taxon>
        <taxon>Kitasatosporales</taxon>
        <taxon>Streptomycetaceae</taxon>
        <taxon>Streptomyces</taxon>
    </lineage>
</organism>
<evidence type="ECO:0000313" key="2">
    <source>
        <dbReference type="EMBL" id="MER6614720.1"/>
    </source>
</evidence>
<evidence type="ECO:0000313" key="3">
    <source>
        <dbReference type="Proteomes" id="UP001445472"/>
    </source>
</evidence>
<dbReference type="Gene3D" id="1.10.260.40">
    <property type="entry name" value="lambda repressor-like DNA-binding domains"/>
    <property type="match status" value="1"/>
</dbReference>
<dbReference type="SUPFAM" id="SSF47413">
    <property type="entry name" value="lambda repressor-like DNA-binding domains"/>
    <property type="match status" value="1"/>
</dbReference>
<feature type="domain" description="HTH cro/C1-type" evidence="1">
    <location>
        <begin position="18"/>
        <end position="72"/>
    </location>
</feature>
<protein>
    <submittedName>
        <fullName evidence="2">Helix-turn-helix transcriptional regulator</fullName>
    </submittedName>
</protein>
<comment type="caution">
    <text evidence="2">The sequence shown here is derived from an EMBL/GenBank/DDBJ whole genome shotgun (WGS) entry which is preliminary data.</text>
</comment>